<dbReference type="STRING" id="74873.A0A084WSB6"/>
<feature type="region of interest" description="Disordered" evidence="1">
    <location>
        <begin position="185"/>
        <end position="212"/>
    </location>
</feature>
<dbReference type="SUPFAM" id="SSF63748">
    <property type="entry name" value="Tudor/PWWP/MBT"/>
    <property type="match status" value="1"/>
</dbReference>
<evidence type="ECO:0000259" key="2">
    <source>
        <dbReference type="Pfam" id="PF00567"/>
    </source>
</evidence>
<dbReference type="Gene3D" id="3.30.70.330">
    <property type="match status" value="1"/>
</dbReference>
<dbReference type="GO" id="GO:0003676">
    <property type="term" value="F:nucleic acid binding"/>
    <property type="evidence" value="ECO:0007669"/>
    <property type="project" value="InterPro"/>
</dbReference>
<evidence type="ECO:0000313" key="4">
    <source>
        <dbReference type="EnsemblMetazoa" id="ASIC021404-PA"/>
    </source>
</evidence>
<reference evidence="3 5" key="1">
    <citation type="journal article" date="2014" name="BMC Genomics">
        <title>Genome sequence of Anopheles sinensis provides insight into genetics basis of mosquito competence for malaria parasites.</title>
        <authorList>
            <person name="Zhou D."/>
            <person name="Zhang D."/>
            <person name="Ding G."/>
            <person name="Shi L."/>
            <person name="Hou Q."/>
            <person name="Ye Y."/>
            <person name="Xu Y."/>
            <person name="Zhou H."/>
            <person name="Xiong C."/>
            <person name="Li S."/>
            <person name="Yu J."/>
            <person name="Hong S."/>
            <person name="Yu X."/>
            <person name="Zou P."/>
            <person name="Chen C."/>
            <person name="Chang X."/>
            <person name="Wang W."/>
            <person name="Lv Y."/>
            <person name="Sun Y."/>
            <person name="Ma L."/>
            <person name="Shen B."/>
            <person name="Zhu C."/>
        </authorList>
    </citation>
    <scope>NUCLEOTIDE SEQUENCE [LARGE SCALE GENOMIC DNA]</scope>
</reference>
<dbReference type="EMBL" id="KE525413">
    <property type="protein sequence ID" value="KFB53110.1"/>
    <property type="molecule type" value="Genomic_DNA"/>
</dbReference>
<feature type="compositionally biased region" description="Basic and acidic residues" evidence="1">
    <location>
        <begin position="185"/>
        <end position="198"/>
    </location>
</feature>
<dbReference type="OrthoDB" id="10023235at2759"/>
<proteinExistence type="predicted"/>
<name>A0A084WSB6_ANOSI</name>
<dbReference type="VEuPathDB" id="VectorBase:ASIS002554"/>
<dbReference type="EnsemblMetazoa" id="ASIC021404-RA">
    <property type="protein sequence ID" value="ASIC021404-PA"/>
    <property type="gene ID" value="ASIC021404"/>
</dbReference>
<feature type="domain" description="Tudor" evidence="2">
    <location>
        <begin position="521"/>
        <end position="609"/>
    </location>
</feature>
<evidence type="ECO:0000313" key="5">
    <source>
        <dbReference type="Proteomes" id="UP000030765"/>
    </source>
</evidence>
<dbReference type="OMA" id="SRITWIA"/>
<organism evidence="3">
    <name type="scientific">Anopheles sinensis</name>
    <name type="common">Mosquito</name>
    <dbReference type="NCBI Taxonomy" id="74873"/>
    <lineage>
        <taxon>Eukaryota</taxon>
        <taxon>Metazoa</taxon>
        <taxon>Ecdysozoa</taxon>
        <taxon>Arthropoda</taxon>
        <taxon>Hexapoda</taxon>
        <taxon>Insecta</taxon>
        <taxon>Pterygota</taxon>
        <taxon>Neoptera</taxon>
        <taxon>Endopterygota</taxon>
        <taxon>Diptera</taxon>
        <taxon>Nematocera</taxon>
        <taxon>Culicoidea</taxon>
        <taxon>Culicidae</taxon>
        <taxon>Anophelinae</taxon>
        <taxon>Anopheles</taxon>
    </lineage>
</organism>
<dbReference type="Pfam" id="PF00567">
    <property type="entry name" value="TUDOR"/>
    <property type="match status" value="1"/>
</dbReference>
<dbReference type="EMBL" id="ATLV01026436">
    <property type="status" value="NOT_ANNOTATED_CDS"/>
    <property type="molecule type" value="Genomic_DNA"/>
</dbReference>
<dbReference type="SUPFAM" id="SSF54928">
    <property type="entry name" value="RNA-binding domain, RBD"/>
    <property type="match status" value="1"/>
</dbReference>
<accession>A0A084WSB6</accession>
<dbReference type="InterPro" id="IPR035979">
    <property type="entry name" value="RBD_domain_sf"/>
</dbReference>
<dbReference type="InterPro" id="IPR012677">
    <property type="entry name" value="Nucleotide-bd_a/b_plait_sf"/>
</dbReference>
<keyword evidence="5" id="KW-1185">Reference proteome</keyword>
<dbReference type="AlphaFoldDB" id="A0A084WSB6"/>
<protein>
    <submittedName>
        <fullName evidence="4">Tudor domain-containing protein</fullName>
    </submittedName>
</protein>
<dbReference type="InterPro" id="IPR002999">
    <property type="entry name" value="Tudor"/>
</dbReference>
<dbReference type="Gene3D" id="2.30.30.140">
    <property type="match status" value="1"/>
</dbReference>
<evidence type="ECO:0000256" key="1">
    <source>
        <dbReference type="SAM" id="MobiDB-lite"/>
    </source>
</evidence>
<dbReference type="VEuPathDB" id="VectorBase:ASIC021404"/>
<evidence type="ECO:0000313" key="3">
    <source>
        <dbReference type="EMBL" id="KFB53110.1"/>
    </source>
</evidence>
<gene>
    <name evidence="3" type="ORF">ZHAS_00021404</name>
</gene>
<dbReference type="Proteomes" id="UP000030765">
    <property type="component" value="Unassembled WGS sequence"/>
</dbReference>
<reference evidence="4" key="2">
    <citation type="submission" date="2020-05" db="UniProtKB">
        <authorList>
            <consortium name="EnsemblMetazoa"/>
        </authorList>
    </citation>
    <scope>IDENTIFICATION</scope>
</reference>
<sequence length="693" mass="78237">MDKDYGADLEDFGNLDLLDDQYEDYKEQPQLRTIIIRNVKLLNPDGLRNLCHQYGNIVSTRKPHAAANIGFVEFATEGEALCAITNINSKLNLGFRAEIVLPKRNPPEKDAKVSVQLNNDEEWQQKSLMKRFNFSFMPPLAIKFPPRALLGTKNDYLSTDTGPLLRKVDPELFFSIQKVLPVECDPKSKPSGATDRKEKQKKKPKPLSGGGHYDAEKKVFRFSNLTKEQEAAFPPFLDCIVCGDFTDATCGKCENPYCSKRCHKQHHVNNVCPPKGQKPLVVPVKYDHFLKRDQLPTKANVCITAVLTQASVFVRSMDPAVEFEYFKLFADCEMESLSDKTPNGTGVKVVAGEIYNAPGAPHGTYGRVLLIEPGPVESKCVFIEHGTISLVRNESLRSIEDPGLKYRKVYVYKVCLANITDEFGEVDKAIKCLNELKGKKLEMKYRMEAGNMVDVQLSTANFTSVNDHINRLITVPPILTDKEHEVFVKYEDIAHKIPSVGEGKSIMILNRMTIKFDGRVTWIDWEDLPYLETLQGKLQSYGKKVSKFERDFTPRLGELCLVRCMERWYRGVCHETAGDRKPSLFLCDYGCMVIADLENIRKIPSQFTTAVRTHDGVVDGLLDAQTGGLVIDSDFLDIYLPENESLTVDISEKKRGSSIDSGVEETYTVLNFHRFSAFTKSLKTKPIQDHTNN</sequence>